<sequence>MKKYIVEIKEQAEKDLIRLLKNEPNAYKKALKLIGELYEHPMTGTEKPERLRGDRAGQWSRRITSKHRLIYEIHDMQVTVIVLTAYGHYDDI</sequence>
<dbReference type="GO" id="GO:0016787">
    <property type="term" value="F:hydrolase activity"/>
    <property type="evidence" value="ECO:0007669"/>
    <property type="project" value="UniProtKB-KW"/>
</dbReference>
<dbReference type="Pfam" id="PF06769">
    <property type="entry name" value="YoeB_toxin"/>
    <property type="match status" value="1"/>
</dbReference>
<evidence type="ECO:0000256" key="6">
    <source>
        <dbReference type="ARBA" id="ARBA00030388"/>
    </source>
</evidence>
<dbReference type="GO" id="GO:0006401">
    <property type="term" value="P:RNA catabolic process"/>
    <property type="evidence" value="ECO:0007669"/>
    <property type="project" value="InterPro"/>
</dbReference>
<comment type="similarity">
    <text evidence="1">Belongs to the YoeB family.</text>
</comment>
<dbReference type="PANTHER" id="PTHR38039:SF1">
    <property type="entry name" value="TOXIN YOEB"/>
    <property type="match status" value="1"/>
</dbReference>
<dbReference type="PANTHER" id="PTHR38039">
    <property type="entry name" value="TOXIN YOEB"/>
    <property type="match status" value="1"/>
</dbReference>
<dbReference type="AlphaFoldDB" id="A0A5P8E6K3"/>
<accession>A0A5P8E6K3</accession>
<evidence type="ECO:0000256" key="4">
    <source>
        <dbReference type="ARBA" id="ARBA00022759"/>
    </source>
</evidence>
<evidence type="ECO:0000313" key="7">
    <source>
        <dbReference type="EMBL" id="QFQ12611.1"/>
    </source>
</evidence>
<dbReference type="RefSeq" id="WP_111899175.1">
    <property type="nucleotide sequence ID" value="NZ_CP033459.1"/>
</dbReference>
<dbReference type="NCBIfam" id="TIGR02116">
    <property type="entry name" value="toxin_Txe_YoeB"/>
    <property type="match status" value="1"/>
</dbReference>
<keyword evidence="4" id="KW-0255">Endonuclease</keyword>
<dbReference type="NCBIfam" id="TIGR02385">
    <property type="entry name" value="RelE_StbE"/>
    <property type="match status" value="1"/>
</dbReference>
<evidence type="ECO:0000256" key="3">
    <source>
        <dbReference type="ARBA" id="ARBA00022722"/>
    </source>
</evidence>
<dbReference type="Gene3D" id="3.30.2310.20">
    <property type="entry name" value="RelE-like"/>
    <property type="match status" value="1"/>
</dbReference>
<keyword evidence="8" id="KW-1185">Reference proteome</keyword>
<dbReference type="SUPFAM" id="SSF143011">
    <property type="entry name" value="RelE-like"/>
    <property type="match status" value="1"/>
</dbReference>
<name>A0A5P8E6K3_9BACT</name>
<protein>
    <recommendedName>
        <fullName evidence="6">Putative mRNA interferase YoeB</fullName>
    </recommendedName>
</protein>
<dbReference type="EMBL" id="CP033459">
    <property type="protein sequence ID" value="QFQ12611.1"/>
    <property type="molecule type" value="Genomic_DNA"/>
</dbReference>
<evidence type="ECO:0000256" key="5">
    <source>
        <dbReference type="ARBA" id="ARBA00022801"/>
    </source>
</evidence>
<evidence type="ECO:0000313" key="8">
    <source>
        <dbReference type="Proteomes" id="UP000249375"/>
    </source>
</evidence>
<proteinExistence type="inferred from homology"/>
<keyword evidence="2" id="KW-1277">Toxin-antitoxin system</keyword>
<dbReference type="Proteomes" id="UP000249375">
    <property type="component" value="Chromosome"/>
</dbReference>
<reference evidence="7 8" key="1">
    <citation type="submission" date="2018-11" db="EMBL/GenBank/DDBJ databases">
        <authorList>
            <person name="Na S.W."/>
            <person name="Baik M."/>
        </authorList>
    </citation>
    <scope>NUCLEOTIDE SEQUENCE [LARGE SCALE GENOMIC DNA]</scope>
    <source>
        <strain evidence="7 8">E39</strain>
    </source>
</reference>
<keyword evidence="3" id="KW-0540">Nuclease</keyword>
<organism evidence="7 8">
    <name type="scientific">Pseudoprevotella muciniphila</name>
    <dbReference type="NCBI Taxonomy" id="2133944"/>
    <lineage>
        <taxon>Bacteria</taxon>
        <taxon>Pseudomonadati</taxon>
        <taxon>Bacteroidota</taxon>
        <taxon>Bacteroidia</taxon>
        <taxon>Bacteroidales</taxon>
        <taxon>Prevotellaceae</taxon>
        <taxon>Pseudoprevotella</taxon>
    </lineage>
</organism>
<dbReference type="GO" id="GO:0004519">
    <property type="term" value="F:endonuclease activity"/>
    <property type="evidence" value="ECO:0007669"/>
    <property type="project" value="UniProtKB-KW"/>
</dbReference>
<dbReference type="KEGG" id="alq:C7Y71_006055"/>
<keyword evidence="5" id="KW-0378">Hydrolase</keyword>
<dbReference type="InterPro" id="IPR035093">
    <property type="entry name" value="RelE/ParE_toxin_dom_sf"/>
</dbReference>
<dbReference type="InterPro" id="IPR007712">
    <property type="entry name" value="RelE/ParE_toxin"/>
</dbReference>
<dbReference type="OrthoDB" id="9801102at2"/>
<dbReference type="InterPro" id="IPR009614">
    <property type="entry name" value="YoeB_toxin"/>
</dbReference>
<evidence type="ECO:0000256" key="2">
    <source>
        <dbReference type="ARBA" id="ARBA00022649"/>
    </source>
</evidence>
<evidence type="ECO:0000256" key="1">
    <source>
        <dbReference type="ARBA" id="ARBA00008172"/>
    </source>
</evidence>
<gene>
    <name evidence="7" type="ORF">C7Y71_006055</name>
</gene>